<organism evidence="1 2">
    <name type="scientific">Rhizopus delemar</name>
    <dbReference type="NCBI Taxonomy" id="936053"/>
    <lineage>
        <taxon>Eukaryota</taxon>
        <taxon>Fungi</taxon>
        <taxon>Fungi incertae sedis</taxon>
        <taxon>Mucoromycota</taxon>
        <taxon>Mucoromycotina</taxon>
        <taxon>Mucoromycetes</taxon>
        <taxon>Mucorales</taxon>
        <taxon>Mucorineae</taxon>
        <taxon>Rhizopodaceae</taxon>
        <taxon>Rhizopus</taxon>
    </lineage>
</organism>
<proteinExistence type="predicted"/>
<dbReference type="Proteomes" id="UP000740926">
    <property type="component" value="Unassembled WGS sequence"/>
</dbReference>
<keyword evidence="2" id="KW-1185">Reference proteome</keyword>
<evidence type="ECO:0000313" key="1">
    <source>
        <dbReference type="EMBL" id="KAG1539531.1"/>
    </source>
</evidence>
<dbReference type="AlphaFoldDB" id="A0A9P6Y5D6"/>
<evidence type="ECO:0000313" key="2">
    <source>
        <dbReference type="Proteomes" id="UP000740926"/>
    </source>
</evidence>
<dbReference type="EMBL" id="JAANIU010006971">
    <property type="protein sequence ID" value="KAG1539531.1"/>
    <property type="molecule type" value="Genomic_DNA"/>
</dbReference>
<reference evidence="1 2" key="1">
    <citation type="journal article" date="2020" name="Microb. Genom.">
        <title>Genetic diversity of clinical and environmental Mucorales isolates obtained from an investigation of mucormycosis cases among solid organ transplant recipients.</title>
        <authorList>
            <person name="Nguyen M.H."/>
            <person name="Kaul D."/>
            <person name="Muto C."/>
            <person name="Cheng S.J."/>
            <person name="Richter R.A."/>
            <person name="Bruno V.M."/>
            <person name="Liu G."/>
            <person name="Beyhan S."/>
            <person name="Sundermann A.J."/>
            <person name="Mounaud S."/>
            <person name="Pasculle A.W."/>
            <person name="Nierman W.C."/>
            <person name="Driscoll E."/>
            <person name="Cumbie R."/>
            <person name="Clancy C.J."/>
            <person name="Dupont C.L."/>
        </authorList>
    </citation>
    <scope>NUCLEOTIDE SEQUENCE [LARGE SCALE GENOMIC DNA]</scope>
    <source>
        <strain evidence="1 2">GL24</strain>
    </source>
</reference>
<protein>
    <submittedName>
        <fullName evidence="1">Uncharacterized protein</fullName>
    </submittedName>
</protein>
<name>A0A9P6Y5D6_9FUNG</name>
<accession>A0A9P6Y5D6</accession>
<sequence length="165" mass="17097">MTNLIWSRAVSSGRLSQRLRATSAEPGRAGGFQRDVHAGIAQLLQQHQAALLRQRLATGHADMAHALGQHLGHDVVDVPPGAAVEGIGGVAILATQWAAGQAHEHGRPAGGIGFALQRGEDLGDLQAWQRRLHDVAGGGDGIGRDNGGHGGYVLVGHVAGGYRGR</sequence>
<gene>
    <name evidence="1" type="ORF">G6F50_014489</name>
</gene>
<comment type="caution">
    <text evidence="1">The sequence shown here is derived from an EMBL/GenBank/DDBJ whole genome shotgun (WGS) entry which is preliminary data.</text>
</comment>